<evidence type="ECO:0000259" key="6">
    <source>
        <dbReference type="PROSITE" id="PS51007"/>
    </source>
</evidence>
<reference evidence="8" key="1">
    <citation type="journal article" date="2019" name="Int. J. Syst. Evol. Microbiol.">
        <title>The Global Catalogue of Microorganisms (GCM) 10K type strain sequencing project: providing services to taxonomists for standard genome sequencing and annotation.</title>
        <authorList>
            <consortium name="The Broad Institute Genomics Platform"/>
            <consortium name="The Broad Institute Genome Sequencing Center for Infectious Disease"/>
            <person name="Wu L."/>
            <person name="Ma J."/>
        </authorList>
    </citation>
    <scope>NUCLEOTIDE SEQUENCE [LARGE SCALE GENOMIC DNA]</scope>
    <source>
        <strain evidence="8">JCM 17066</strain>
    </source>
</reference>
<dbReference type="Gene3D" id="1.10.760.10">
    <property type="entry name" value="Cytochrome c-like domain"/>
    <property type="match status" value="1"/>
</dbReference>
<evidence type="ECO:0000256" key="1">
    <source>
        <dbReference type="ARBA" id="ARBA00022617"/>
    </source>
</evidence>
<evidence type="ECO:0000256" key="4">
    <source>
        <dbReference type="PROSITE-ProRule" id="PRU00433"/>
    </source>
</evidence>
<dbReference type="Pfam" id="PF00034">
    <property type="entry name" value="Cytochrom_C"/>
    <property type="match status" value="1"/>
</dbReference>
<dbReference type="InterPro" id="IPR028082">
    <property type="entry name" value="Peripla_BP_I"/>
</dbReference>
<evidence type="ECO:0000256" key="5">
    <source>
        <dbReference type="SAM" id="SignalP"/>
    </source>
</evidence>
<name>A0ABW0MDL2_9BURK</name>
<evidence type="ECO:0000313" key="8">
    <source>
        <dbReference type="Proteomes" id="UP001596045"/>
    </source>
</evidence>
<organism evidence="7 8">
    <name type="scientific">Paraherbaspirillum soli</name>
    <dbReference type="NCBI Taxonomy" id="631222"/>
    <lineage>
        <taxon>Bacteria</taxon>
        <taxon>Pseudomonadati</taxon>
        <taxon>Pseudomonadota</taxon>
        <taxon>Betaproteobacteria</taxon>
        <taxon>Burkholderiales</taxon>
        <taxon>Oxalobacteraceae</taxon>
        <taxon>Paraherbaspirillum</taxon>
    </lineage>
</organism>
<evidence type="ECO:0000256" key="3">
    <source>
        <dbReference type="ARBA" id="ARBA00023004"/>
    </source>
</evidence>
<feature type="chain" id="PRO_5047028961" evidence="5">
    <location>
        <begin position="31"/>
        <end position="546"/>
    </location>
</feature>
<sequence>MGRRLLRPLALVGLLLAAALATFVAPACQASDAAAASAGEAIFRRGILSSGQPLEASREAGLRTQGAAAACINCHRRSGLGAKEGRNTIPPITGRYLFHPRAQDQDNPDLDLPYVEGMRTERDPYTDATLARAIREGMDAEGRRLSYLMPQYALNDADMAALIAYLKRFDQRRIPGVTDTVLHFATIITPDADPVKRRGMLDVLEHYFTDKNASPFGATPPLRTSRKMMFMANRRWQLHVWQLTGPAATWEDQLKRHQAEEPVFAVVSGLGGKNWAPVHAFCEHEAIPCLFPNVETPVDAGSDFYSLYFSKGVMLEADLIAKKILDAGSVAKKVRQIYRAGDSGEAGAQALAAILKQRGIAVSSRVLTPRESVAKALRRTKGVDAFVLWLRPDDIAALAGTPAPATVYMSGLMGGLERAPLPSSWRSATQLAYPVDLPDRRRVRVDYALGWFAIRRIPVVAIQVQADTYLACGLLAETLSHMVDTFVPDYLVERIEDMLGHRILTGYYPRLTLATGQRFASKGGYMVRFAEPEGMRLVADGDWVVP</sequence>
<dbReference type="InterPro" id="IPR009056">
    <property type="entry name" value="Cyt_c-like_dom"/>
</dbReference>
<dbReference type="EMBL" id="JBHSMT010000028">
    <property type="protein sequence ID" value="MFC5475526.1"/>
    <property type="molecule type" value="Genomic_DNA"/>
</dbReference>
<keyword evidence="5" id="KW-0732">Signal</keyword>
<keyword evidence="1 4" id="KW-0349">Heme</keyword>
<evidence type="ECO:0000256" key="2">
    <source>
        <dbReference type="ARBA" id="ARBA00022723"/>
    </source>
</evidence>
<dbReference type="PROSITE" id="PS51007">
    <property type="entry name" value="CYTC"/>
    <property type="match status" value="1"/>
</dbReference>
<keyword evidence="8" id="KW-1185">Reference proteome</keyword>
<dbReference type="SUPFAM" id="SSF46626">
    <property type="entry name" value="Cytochrome c"/>
    <property type="match status" value="1"/>
</dbReference>
<keyword evidence="3 4" id="KW-0408">Iron</keyword>
<accession>A0ABW0MDL2</accession>
<dbReference type="Proteomes" id="UP001596045">
    <property type="component" value="Unassembled WGS sequence"/>
</dbReference>
<proteinExistence type="predicted"/>
<comment type="caution">
    <text evidence="7">The sequence shown here is derived from an EMBL/GenBank/DDBJ whole genome shotgun (WGS) entry which is preliminary data.</text>
</comment>
<dbReference type="InterPro" id="IPR036909">
    <property type="entry name" value="Cyt_c-like_dom_sf"/>
</dbReference>
<feature type="domain" description="Cytochrome c" evidence="6">
    <location>
        <begin position="34"/>
        <end position="170"/>
    </location>
</feature>
<feature type="signal peptide" evidence="5">
    <location>
        <begin position="1"/>
        <end position="30"/>
    </location>
</feature>
<protein>
    <submittedName>
        <fullName evidence="7">C-type cytochrome</fullName>
    </submittedName>
</protein>
<gene>
    <name evidence="7" type="ORF">ACFPM8_16310</name>
</gene>
<dbReference type="RefSeq" id="WP_378998901.1">
    <property type="nucleotide sequence ID" value="NZ_JBHSMT010000028.1"/>
</dbReference>
<evidence type="ECO:0000313" key="7">
    <source>
        <dbReference type="EMBL" id="MFC5475526.1"/>
    </source>
</evidence>
<keyword evidence="2 4" id="KW-0479">Metal-binding</keyword>
<dbReference type="SUPFAM" id="SSF53822">
    <property type="entry name" value="Periplasmic binding protein-like I"/>
    <property type="match status" value="1"/>
</dbReference>